<protein>
    <submittedName>
        <fullName evidence="2">DUF2306 domain-containing protein</fullName>
    </submittedName>
</protein>
<feature type="transmembrane region" description="Helical" evidence="1">
    <location>
        <begin position="173"/>
        <end position="194"/>
    </location>
</feature>
<gene>
    <name evidence="2" type="ORF">DX908_10355</name>
</gene>
<dbReference type="EMBL" id="QUQO01000001">
    <property type="protein sequence ID" value="RFB05632.1"/>
    <property type="molecule type" value="Genomic_DNA"/>
</dbReference>
<feature type="transmembrane region" description="Helical" evidence="1">
    <location>
        <begin position="111"/>
        <end position="128"/>
    </location>
</feature>
<reference evidence="2 3" key="1">
    <citation type="submission" date="2018-08" db="EMBL/GenBank/DDBJ databases">
        <title>Parvularcula sp. SM1705, isolated from surface water of the South Sea China.</title>
        <authorList>
            <person name="Sun L."/>
        </authorList>
    </citation>
    <scope>NUCLEOTIDE SEQUENCE [LARGE SCALE GENOMIC DNA]</scope>
    <source>
        <strain evidence="2 3">SM1705</strain>
    </source>
</reference>
<evidence type="ECO:0000313" key="3">
    <source>
        <dbReference type="Proteomes" id="UP000264589"/>
    </source>
</evidence>
<accession>A0A371RJK4</accession>
<keyword evidence="1" id="KW-1133">Transmembrane helix</keyword>
<dbReference type="OrthoDB" id="8759010at2"/>
<feature type="transmembrane region" description="Helical" evidence="1">
    <location>
        <begin position="69"/>
        <end position="90"/>
    </location>
</feature>
<dbReference type="InterPro" id="IPR018750">
    <property type="entry name" value="DUF2306_membrane"/>
</dbReference>
<comment type="caution">
    <text evidence="2">The sequence shown here is derived from an EMBL/GenBank/DDBJ whole genome shotgun (WGS) entry which is preliminary data.</text>
</comment>
<keyword evidence="1" id="KW-0472">Membrane</keyword>
<feature type="transmembrane region" description="Helical" evidence="1">
    <location>
        <begin position="21"/>
        <end position="40"/>
    </location>
</feature>
<dbReference type="AlphaFoldDB" id="A0A371RJK4"/>
<dbReference type="InParanoid" id="A0A371RJK4"/>
<evidence type="ECO:0000256" key="1">
    <source>
        <dbReference type="SAM" id="Phobius"/>
    </source>
</evidence>
<keyword evidence="3" id="KW-1185">Reference proteome</keyword>
<keyword evidence="1" id="KW-0812">Transmembrane</keyword>
<feature type="transmembrane region" description="Helical" evidence="1">
    <location>
        <begin position="244"/>
        <end position="267"/>
    </location>
</feature>
<sequence>MQPPRHQLSARLPGKALKTSGVIWYLTAAAGQLAFIYYILVYYGGRTARGEYAAWNDRPIIMGYAEGDLLGNIMFALHVLLAAVITFGGLMQLIPPLRRRFPALHRWNGRLFMALAVFMAIGGIWLVWGRGAFLSVSSGIPTTINGILILIFAGIALRYAIRRQIDQHRQWAMRLFMAVNGVWFFRVMIMAWIIGNQGPRGMNSTLSGPADFAISYGSFLLPLLGLEIYFAATRSQSAGAKLAAAGFVLLMSALMALGIFGTITRMWGPYL</sequence>
<evidence type="ECO:0000313" key="2">
    <source>
        <dbReference type="EMBL" id="RFB05632.1"/>
    </source>
</evidence>
<feature type="transmembrane region" description="Helical" evidence="1">
    <location>
        <begin position="140"/>
        <end position="161"/>
    </location>
</feature>
<name>A0A371RJK4_9PROT</name>
<proteinExistence type="predicted"/>
<dbReference type="RefSeq" id="WP_116392266.1">
    <property type="nucleotide sequence ID" value="NZ_QUQO01000001.1"/>
</dbReference>
<organism evidence="2 3">
    <name type="scientific">Parvularcula marina</name>
    <dbReference type="NCBI Taxonomy" id="2292771"/>
    <lineage>
        <taxon>Bacteria</taxon>
        <taxon>Pseudomonadati</taxon>
        <taxon>Pseudomonadota</taxon>
        <taxon>Alphaproteobacteria</taxon>
        <taxon>Parvularculales</taxon>
        <taxon>Parvularculaceae</taxon>
        <taxon>Parvularcula</taxon>
    </lineage>
</organism>
<feature type="transmembrane region" description="Helical" evidence="1">
    <location>
        <begin position="214"/>
        <end position="232"/>
    </location>
</feature>
<dbReference type="Proteomes" id="UP000264589">
    <property type="component" value="Unassembled WGS sequence"/>
</dbReference>
<dbReference type="Pfam" id="PF10067">
    <property type="entry name" value="DUF2306"/>
    <property type="match status" value="1"/>
</dbReference>